<gene>
    <name evidence="18" type="ORF">HZS81_13270</name>
</gene>
<dbReference type="Gene3D" id="3.30.450.20">
    <property type="entry name" value="PAS domain"/>
    <property type="match status" value="1"/>
</dbReference>
<dbReference type="InterPro" id="IPR003122">
    <property type="entry name" value="Tar_rcpt_lig-bd"/>
</dbReference>
<dbReference type="PANTHER" id="PTHR43531">
    <property type="entry name" value="PROTEIN ICFG"/>
    <property type="match status" value="1"/>
</dbReference>
<evidence type="ECO:0000256" key="5">
    <source>
        <dbReference type="ARBA" id="ARBA00022519"/>
    </source>
</evidence>
<sequence length="729" mass="79652">MRNNQPVTQREVEINDEDSLVTRTDLKGCLTYANPTFIEISGFTQDELIGAPHNIIRHPDMPPAAFEDIWRTIKKGGTWRGLVKNRCKNGDHYWVEASVSPIMEGDDIIGYASVRVKASRDAIDHAERVYAEMRDGRNSRVYLDKGRIRKRGIIARLSRVRLDTIRAKLTAMIVVAGLLLLVCSGLGLYGLQVAGERLERVNNDGLLDVIRLQQIDQTIAQARQAMIEPERMALIEQRFDIGESIEAQAAEVASAWEAYYSREVNSNELSREFDQQLQTFLAQGMNRAASVLQSEDTYDAFTGLDEVIRVMNRDGQAISTQVNQLIEQKQRAAEAMAADAEEGQTLMLSAQAVVLVVGLLLLVLIGVLTLRAITRPLNNAARFTLQIASGNLAVKEPVQRRDEVGYLMDALNIMRKSLSSIIGDVKSGIDVVTPSARDIASGNEELSARTEQQAAALQQTASSMEEMTTTVRQNSENAQEARRLAENNNAQVTQTSDLMGELVANMERITHSAKKMTDIIDVIDSIAFQTNILALNASVEAARAGEHGRGFAVVADEVRKLAGRSADASGEIRQLIDGSNRDINAGAGLVKKAEGAIAEVIQATQSVTQIMHEISSASEEQSSGIVEVNQAVADMDQSTQQNAVRVQETARAAAALEQQASLLALSVEAFRLKSGGSLHSAALQHSVNVSSNPSGSLPGRQSDGDERRETRPTLSNKRQPAAVDEWEEF</sequence>
<dbReference type="PROSITE" id="PS50112">
    <property type="entry name" value="PAS"/>
    <property type="match status" value="1"/>
</dbReference>
<dbReference type="GO" id="GO:0004888">
    <property type="term" value="F:transmembrane signaling receptor activity"/>
    <property type="evidence" value="ECO:0007669"/>
    <property type="project" value="InterPro"/>
</dbReference>
<dbReference type="Pfam" id="PF02203">
    <property type="entry name" value="TarH"/>
    <property type="match status" value="1"/>
</dbReference>
<keyword evidence="9 11" id="KW-0807">Transducer</keyword>
<dbReference type="InterPro" id="IPR051310">
    <property type="entry name" value="MCP_chemotaxis"/>
</dbReference>
<dbReference type="InterPro" id="IPR004090">
    <property type="entry name" value="Chemotax_Me-accpt_rcpt"/>
</dbReference>
<dbReference type="AlphaFoldDB" id="A0A7Z0LMK7"/>
<proteinExistence type="inferred from homology"/>
<dbReference type="InterPro" id="IPR000014">
    <property type="entry name" value="PAS"/>
</dbReference>
<keyword evidence="12" id="KW-0175">Coiled coil</keyword>
<evidence type="ECO:0000313" key="19">
    <source>
        <dbReference type="Proteomes" id="UP000586119"/>
    </source>
</evidence>
<evidence type="ECO:0000256" key="4">
    <source>
        <dbReference type="ARBA" id="ARBA00022500"/>
    </source>
</evidence>
<feature type="transmembrane region" description="Helical" evidence="14">
    <location>
        <begin position="352"/>
        <end position="373"/>
    </location>
</feature>
<dbReference type="PANTHER" id="PTHR43531:SF14">
    <property type="entry name" value="METHYL-ACCEPTING CHEMOTAXIS PROTEIN I-RELATED"/>
    <property type="match status" value="1"/>
</dbReference>
<evidence type="ECO:0000256" key="1">
    <source>
        <dbReference type="ARBA" id="ARBA00004429"/>
    </source>
</evidence>
<dbReference type="PROSITE" id="PS50111">
    <property type="entry name" value="CHEMOTAXIS_TRANSDUC_2"/>
    <property type="match status" value="1"/>
</dbReference>
<evidence type="ECO:0000256" key="2">
    <source>
        <dbReference type="ARBA" id="ARBA00022475"/>
    </source>
</evidence>
<dbReference type="PROSITE" id="PS50885">
    <property type="entry name" value="HAMP"/>
    <property type="match status" value="1"/>
</dbReference>
<feature type="region of interest" description="Disordered" evidence="13">
    <location>
        <begin position="686"/>
        <end position="729"/>
    </location>
</feature>
<keyword evidence="19" id="KW-1185">Reference proteome</keyword>
<dbReference type="SMART" id="SM00304">
    <property type="entry name" value="HAMP"/>
    <property type="match status" value="1"/>
</dbReference>
<evidence type="ECO:0000259" key="15">
    <source>
        <dbReference type="PROSITE" id="PS50111"/>
    </source>
</evidence>
<evidence type="ECO:0000256" key="8">
    <source>
        <dbReference type="ARBA" id="ARBA00023136"/>
    </source>
</evidence>
<dbReference type="Pfam" id="PF00672">
    <property type="entry name" value="HAMP"/>
    <property type="match status" value="1"/>
</dbReference>
<evidence type="ECO:0000256" key="14">
    <source>
        <dbReference type="SAM" id="Phobius"/>
    </source>
</evidence>
<dbReference type="InterPro" id="IPR035965">
    <property type="entry name" value="PAS-like_dom_sf"/>
</dbReference>
<feature type="coiled-coil region" evidence="12">
    <location>
        <begin position="447"/>
        <end position="495"/>
    </location>
</feature>
<comment type="similarity">
    <text evidence="10">Belongs to the methyl-accepting chemotaxis (MCP) protein family.</text>
</comment>
<evidence type="ECO:0000313" key="18">
    <source>
        <dbReference type="EMBL" id="NYS61722.1"/>
    </source>
</evidence>
<protein>
    <submittedName>
        <fullName evidence="18">PAS domain-containing protein</fullName>
    </submittedName>
</protein>
<dbReference type="Proteomes" id="UP000586119">
    <property type="component" value="Unassembled WGS sequence"/>
</dbReference>
<evidence type="ECO:0000256" key="13">
    <source>
        <dbReference type="SAM" id="MobiDB-lite"/>
    </source>
</evidence>
<keyword evidence="7 14" id="KW-1133">Transmembrane helix</keyword>
<dbReference type="InterPro" id="IPR004089">
    <property type="entry name" value="MCPsignal_dom"/>
</dbReference>
<dbReference type="EMBL" id="JACCDF010000012">
    <property type="protein sequence ID" value="NYS61722.1"/>
    <property type="molecule type" value="Genomic_DNA"/>
</dbReference>
<dbReference type="GO" id="GO:0005886">
    <property type="term" value="C:plasma membrane"/>
    <property type="evidence" value="ECO:0007669"/>
    <property type="project" value="UniProtKB-SubCell"/>
</dbReference>
<dbReference type="SMART" id="SM00283">
    <property type="entry name" value="MA"/>
    <property type="match status" value="1"/>
</dbReference>
<dbReference type="CDD" id="cd11386">
    <property type="entry name" value="MCP_signal"/>
    <property type="match status" value="1"/>
</dbReference>
<evidence type="ECO:0000256" key="7">
    <source>
        <dbReference type="ARBA" id="ARBA00022989"/>
    </source>
</evidence>
<feature type="compositionally biased region" description="Polar residues" evidence="13">
    <location>
        <begin position="686"/>
        <end position="695"/>
    </location>
</feature>
<keyword evidence="4" id="KW-0145">Chemotaxis</keyword>
<evidence type="ECO:0000256" key="3">
    <source>
        <dbReference type="ARBA" id="ARBA00022481"/>
    </source>
</evidence>
<dbReference type="Pfam" id="PF00015">
    <property type="entry name" value="MCPsignal"/>
    <property type="match status" value="1"/>
</dbReference>
<dbReference type="GO" id="GO:0006935">
    <property type="term" value="P:chemotaxis"/>
    <property type="evidence" value="ECO:0007669"/>
    <property type="project" value="UniProtKB-KW"/>
</dbReference>
<feature type="compositionally biased region" description="Basic and acidic residues" evidence="13">
    <location>
        <begin position="702"/>
        <end position="711"/>
    </location>
</feature>
<organism evidence="18 19">
    <name type="scientific">Vreelandella salicampi</name>
    <dbReference type="NCBI Taxonomy" id="1449798"/>
    <lineage>
        <taxon>Bacteria</taxon>
        <taxon>Pseudomonadati</taxon>
        <taxon>Pseudomonadota</taxon>
        <taxon>Gammaproteobacteria</taxon>
        <taxon>Oceanospirillales</taxon>
        <taxon>Halomonadaceae</taxon>
        <taxon>Vreelandella</taxon>
    </lineage>
</organism>
<feature type="domain" description="Methyl-accepting transducer" evidence="15">
    <location>
        <begin position="428"/>
        <end position="657"/>
    </location>
</feature>
<dbReference type="FunFam" id="1.10.287.950:FF:000001">
    <property type="entry name" value="Methyl-accepting chemotaxis sensory transducer"/>
    <property type="match status" value="1"/>
</dbReference>
<feature type="transmembrane region" description="Helical" evidence="14">
    <location>
        <begin position="169"/>
        <end position="191"/>
    </location>
</feature>
<evidence type="ECO:0000256" key="9">
    <source>
        <dbReference type="ARBA" id="ARBA00023224"/>
    </source>
</evidence>
<dbReference type="NCBIfam" id="TIGR00229">
    <property type="entry name" value="sensory_box"/>
    <property type="match status" value="1"/>
</dbReference>
<dbReference type="SMART" id="SM00091">
    <property type="entry name" value="PAS"/>
    <property type="match status" value="1"/>
</dbReference>
<reference evidence="18 19" key="1">
    <citation type="journal article" date="2015" name="Int. J. Syst. Evol. Microbiol.">
        <title>Halomonas salicampi sp. nov., a halotolerant and alkalitolerant bacterium isolated from a saltern soil.</title>
        <authorList>
            <person name="Lee J.C."/>
            <person name="Kim Y.S."/>
            <person name="Yun B.S."/>
            <person name="Whang K.S."/>
        </authorList>
    </citation>
    <scope>NUCLEOTIDE SEQUENCE [LARGE SCALE GENOMIC DNA]</scope>
    <source>
        <strain evidence="18 19">BH103</strain>
    </source>
</reference>
<feature type="domain" description="PAS" evidence="16">
    <location>
        <begin position="14"/>
        <end position="76"/>
    </location>
</feature>
<name>A0A7Z0LMK7_9GAMM</name>
<dbReference type="InterPro" id="IPR003660">
    <property type="entry name" value="HAMP_dom"/>
</dbReference>
<dbReference type="PRINTS" id="PR00260">
    <property type="entry name" value="CHEMTRNSDUCR"/>
</dbReference>
<dbReference type="CDD" id="cd00130">
    <property type="entry name" value="PAS"/>
    <property type="match status" value="1"/>
</dbReference>
<dbReference type="Pfam" id="PF08447">
    <property type="entry name" value="PAS_3"/>
    <property type="match status" value="1"/>
</dbReference>
<keyword evidence="5" id="KW-0997">Cell inner membrane</keyword>
<accession>A0A7Z0LMK7</accession>
<dbReference type="Gene3D" id="1.10.287.950">
    <property type="entry name" value="Methyl-accepting chemotaxis protein"/>
    <property type="match status" value="1"/>
</dbReference>
<keyword evidence="8 14" id="KW-0472">Membrane</keyword>
<dbReference type="InterPro" id="IPR013655">
    <property type="entry name" value="PAS_fold_3"/>
</dbReference>
<comment type="caution">
    <text evidence="18">The sequence shown here is derived from an EMBL/GenBank/DDBJ whole genome shotgun (WGS) entry which is preliminary data.</text>
</comment>
<comment type="subcellular location">
    <subcellularLocation>
        <location evidence="1">Cell inner membrane</location>
        <topology evidence="1">Multi-pass membrane protein</topology>
    </subcellularLocation>
</comment>
<evidence type="ECO:0000256" key="10">
    <source>
        <dbReference type="ARBA" id="ARBA00029447"/>
    </source>
</evidence>
<dbReference type="CDD" id="cd06225">
    <property type="entry name" value="HAMP"/>
    <property type="match status" value="1"/>
</dbReference>
<evidence type="ECO:0000256" key="6">
    <source>
        <dbReference type="ARBA" id="ARBA00022692"/>
    </source>
</evidence>
<keyword evidence="6 14" id="KW-0812">Transmembrane</keyword>
<dbReference type="SUPFAM" id="SSF55785">
    <property type="entry name" value="PYP-like sensor domain (PAS domain)"/>
    <property type="match status" value="1"/>
</dbReference>
<dbReference type="SUPFAM" id="SSF58104">
    <property type="entry name" value="Methyl-accepting chemotaxis protein (MCP) signaling domain"/>
    <property type="match status" value="1"/>
</dbReference>
<dbReference type="GO" id="GO:0007165">
    <property type="term" value="P:signal transduction"/>
    <property type="evidence" value="ECO:0007669"/>
    <property type="project" value="UniProtKB-KW"/>
</dbReference>
<dbReference type="RefSeq" id="WP_179931052.1">
    <property type="nucleotide sequence ID" value="NZ_JACCDF010000012.1"/>
</dbReference>
<evidence type="ECO:0000256" key="12">
    <source>
        <dbReference type="SAM" id="Coils"/>
    </source>
</evidence>
<evidence type="ECO:0000259" key="16">
    <source>
        <dbReference type="PROSITE" id="PS50112"/>
    </source>
</evidence>
<keyword evidence="3" id="KW-0488">Methylation</keyword>
<evidence type="ECO:0000259" key="17">
    <source>
        <dbReference type="PROSITE" id="PS50885"/>
    </source>
</evidence>
<feature type="domain" description="HAMP" evidence="17">
    <location>
        <begin position="371"/>
        <end position="423"/>
    </location>
</feature>
<evidence type="ECO:0000256" key="11">
    <source>
        <dbReference type="PROSITE-ProRule" id="PRU00284"/>
    </source>
</evidence>
<keyword evidence="2" id="KW-1003">Cell membrane</keyword>